<reference evidence="3 4" key="1">
    <citation type="submission" date="2020-01" db="EMBL/GenBank/DDBJ databases">
        <title>Identification and distribution of gene clusters putatively required for synthesis of sphingolipid metabolism inhibitors in phylogenetically diverse species of the filamentous fungus Fusarium.</title>
        <authorList>
            <person name="Kim H.-S."/>
            <person name="Busman M."/>
            <person name="Brown D.W."/>
            <person name="Divon H."/>
            <person name="Uhlig S."/>
            <person name="Proctor R.H."/>
        </authorList>
    </citation>
    <scope>NUCLEOTIDE SEQUENCE [LARGE SCALE GENOMIC DNA]</scope>
    <source>
        <strain evidence="3 4">NRRL 20459</strain>
    </source>
</reference>
<organism evidence="3 4">
    <name type="scientific">Fusarium albosuccineum</name>
    <dbReference type="NCBI Taxonomy" id="1237068"/>
    <lineage>
        <taxon>Eukaryota</taxon>
        <taxon>Fungi</taxon>
        <taxon>Dikarya</taxon>
        <taxon>Ascomycota</taxon>
        <taxon>Pezizomycotina</taxon>
        <taxon>Sordariomycetes</taxon>
        <taxon>Hypocreomycetidae</taxon>
        <taxon>Hypocreales</taxon>
        <taxon>Nectriaceae</taxon>
        <taxon>Fusarium</taxon>
        <taxon>Fusarium decemcellulare species complex</taxon>
    </lineage>
</organism>
<gene>
    <name evidence="3" type="ORF">FALBO_1886</name>
</gene>
<proteinExistence type="predicted"/>
<feature type="compositionally biased region" description="Low complexity" evidence="1">
    <location>
        <begin position="1"/>
        <end position="19"/>
    </location>
</feature>
<dbReference type="PANTHER" id="PTHR38790">
    <property type="entry name" value="2EXR DOMAIN-CONTAINING PROTEIN-RELATED"/>
    <property type="match status" value="1"/>
</dbReference>
<dbReference type="AlphaFoldDB" id="A0A8H4LNT4"/>
<protein>
    <recommendedName>
        <fullName evidence="2">DUF7730 domain-containing protein</fullName>
    </recommendedName>
</protein>
<evidence type="ECO:0000313" key="3">
    <source>
        <dbReference type="EMBL" id="KAF4471199.1"/>
    </source>
</evidence>
<feature type="compositionally biased region" description="Basic and acidic residues" evidence="1">
    <location>
        <begin position="23"/>
        <end position="32"/>
    </location>
</feature>
<sequence length="432" mass="48503">MSYSPQSPAGSSPASAAGGNEAETDKIWESRVRSLPRLPTLRPRALTPSMDSASSKGPKALFQETCSWFRLPPNIRSGILRLAFGDGRLHMHLGFSHPDAARQLSPDHHCGIDNVPSSRFRNRRERVIDSSRPKDWQWWSSVCHRLRPDGLPGPMTNGGLDGPWADHCRDGDARNCPVENGSGTPAECHVGVMGWLLSCRQNYAETVDILYSTNTLSMRGESMLTHLPQLLLPQRLEIMTSLEISWPLKTLYVEDELDKADLDEDHLEIILKLLVSSKFPALRRLYLSLEESDQSWFAIHGEEDYIEAILKHLDPFVQRMAHLRECAVAIPDQFFDFVYGDAAFVYVEPGVYGHTLKSFRQIWRGTDGKMTVVQLPYANSYPAPPHHLVKDGSDVPGYWILEGSDRIKPESPSPKSSCCFSMEDDTWGMTVA</sequence>
<comment type="caution">
    <text evidence="3">The sequence shown here is derived from an EMBL/GenBank/DDBJ whole genome shotgun (WGS) entry which is preliminary data.</text>
</comment>
<evidence type="ECO:0000259" key="2">
    <source>
        <dbReference type="Pfam" id="PF24864"/>
    </source>
</evidence>
<dbReference type="Proteomes" id="UP000554235">
    <property type="component" value="Unassembled WGS sequence"/>
</dbReference>
<feature type="region of interest" description="Disordered" evidence="1">
    <location>
        <begin position="1"/>
        <end position="33"/>
    </location>
</feature>
<dbReference type="EMBL" id="JAADYS010000239">
    <property type="protein sequence ID" value="KAF4471199.1"/>
    <property type="molecule type" value="Genomic_DNA"/>
</dbReference>
<keyword evidence="4" id="KW-1185">Reference proteome</keyword>
<feature type="domain" description="DUF7730" evidence="2">
    <location>
        <begin position="176"/>
        <end position="311"/>
    </location>
</feature>
<dbReference type="Pfam" id="PF24864">
    <property type="entry name" value="DUF7730"/>
    <property type="match status" value="1"/>
</dbReference>
<dbReference type="OrthoDB" id="515692at2759"/>
<name>A0A8H4LNT4_9HYPO</name>
<dbReference type="InterPro" id="IPR056632">
    <property type="entry name" value="DUF7730"/>
</dbReference>
<evidence type="ECO:0000256" key="1">
    <source>
        <dbReference type="SAM" id="MobiDB-lite"/>
    </source>
</evidence>
<accession>A0A8H4LNT4</accession>
<evidence type="ECO:0000313" key="4">
    <source>
        <dbReference type="Proteomes" id="UP000554235"/>
    </source>
</evidence>